<dbReference type="Proteomes" id="UP001201812">
    <property type="component" value="Unassembled WGS sequence"/>
</dbReference>
<keyword evidence="6 9" id="KW-0472">Membrane</keyword>
<evidence type="ECO:0000256" key="3">
    <source>
        <dbReference type="ARBA" id="ARBA00022692"/>
    </source>
</evidence>
<dbReference type="InterPro" id="IPR042855">
    <property type="entry name" value="V_SNARE_CC"/>
</dbReference>
<keyword evidence="4" id="KW-0653">Protein transport</keyword>
<dbReference type="AlphaFoldDB" id="A0AAD4R706"/>
<proteinExistence type="inferred from homology"/>
<accession>A0AAD4R706</accession>
<evidence type="ECO:0000256" key="5">
    <source>
        <dbReference type="ARBA" id="ARBA00022989"/>
    </source>
</evidence>
<dbReference type="PRINTS" id="PR00219">
    <property type="entry name" value="SYNAPTOBREVN"/>
</dbReference>
<evidence type="ECO:0000259" key="10">
    <source>
        <dbReference type="PROSITE" id="PS50892"/>
    </source>
</evidence>
<dbReference type="SUPFAM" id="SSF58038">
    <property type="entry name" value="SNARE fusion complex"/>
    <property type="match status" value="1"/>
</dbReference>
<dbReference type="GO" id="GO:0005737">
    <property type="term" value="C:cytoplasm"/>
    <property type="evidence" value="ECO:0007669"/>
    <property type="project" value="UniProtKB-ARBA"/>
</dbReference>
<evidence type="ECO:0000256" key="8">
    <source>
        <dbReference type="PROSITE-ProRule" id="PRU00290"/>
    </source>
</evidence>
<keyword evidence="3 9" id="KW-0812">Transmembrane</keyword>
<keyword evidence="5 9" id="KW-1133">Transmembrane helix</keyword>
<evidence type="ECO:0000256" key="6">
    <source>
        <dbReference type="ARBA" id="ARBA00023136"/>
    </source>
</evidence>
<dbReference type="InterPro" id="IPR016444">
    <property type="entry name" value="Synaptobrevin/VAMP"/>
</dbReference>
<dbReference type="PROSITE" id="PS50892">
    <property type="entry name" value="V_SNARE"/>
    <property type="match status" value="1"/>
</dbReference>
<dbReference type="GO" id="GO:0012505">
    <property type="term" value="C:endomembrane system"/>
    <property type="evidence" value="ECO:0007669"/>
    <property type="project" value="UniProtKB-SubCell"/>
</dbReference>
<organism evidence="11 12">
    <name type="scientific">Ditylenchus destructor</name>
    <dbReference type="NCBI Taxonomy" id="166010"/>
    <lineage>
        <taxon>Eukaryota</taxon>
        <taxon>Metazoa</taxon>
        <taxon>Ecdysozoa</taxon>
        <taxon>Nematoda</taxon>
        <taxon>Chromadorea</taxon>
        <taxon>Rhabditida</taxon>
        <taxon>Tylenchina</taxon>
        <taxon>Tylenchomorpha</taxon>
        <taxon>Sphaerularioidea</taxon>
        <taxon>Anguinidae</taxon>
        <taxon>Anguininae</taxon>
        <taxon>Ditylenchus</taxon>
    </lineage>
</organism>
<keyword evidence="8" id="KW-0175">Coiled coil</keyword>
<dbReference type="Gene3D" id="1.20.5.110">
    <property type="match status" value="1"/>
</dbReference>
<gene>
    <name evidence="11" type="ORF">DdX_00164</name>
</gene>
<dbReference type="InterPro" id="IPR001388">
    <property type="entry name" value="Synaptobrevin-like"/>
</dbReference>
<evidence type="ECO:0000256" key="2">
    <source>
        <dbReference type="ARBA" id="ARBA00022448"/>
    </source>
</evidence>
<dbReference type="PANTHER" id="PTHR45701">
    <property type="entry name" value="SYNAPTOBREVIN FAMILY MEMBER"/>
    <property type="match status" value="1"/>
</dbReference>
<name>A0AAD4R706_9BILA</name>
<comment type="caution">
    <text evidence="11">The sequence shown here is derived from an EMBL/GenBank/DDBJ whole genome shotgun (WGS) entry which is preliminary data.</text>
</comment>
<dbReference type="PROSITE" id="PS00417">
    <property type="entry name" value="SYNAPTOBREVIN"/>
    <property type="match status" value="1"/>
</dbReference>
<reference evidence="11" key="1">
    <citation type="submission" date="2022-01" db="EMBL/GenBank/DDBJ databases">
        <title>Genome Sequence Resource for Two Populations of Ditylenchus destructor, the Migratory Endoparasitic Phytonematode.</title>
        <authorList>
            <person name="Zhang H."/>
            <person name="Lin R."/>
            <person name="Xie B."/>
        </authorList>
    </citation>
    <scope>NUCLEOTIDE SEQUENCE</scope>
    <source>
        <strain evidence="11">BazhouSP</strain>
    </source>
</reference>
<dbReference type="Pfam" id="PF00957">
    <property type="entry name" value="Synaptobrevin"/>
    <property type="match status" value="1"/>
</dbReference>
<dbReference type="GO" id="GO:0016020">
    <property type="term" value="C:membrane"/>
    <property type="evidence" value="ECO:0007669"/>
    <property type="project" value="InterPro"/>
</dbReference>
<evidence type="ECO:0000256" key="9">
    <source>
        <dbReference type="SAM" id="Phobius"/>
    </source>
</evidence>
<dbReference type="GO" id="GO:0015031">
    <property type="term" value="P:protein transport"/>
    <property type="evidence" value="ECO:0007669"/>
    <property type="project" value="UniProtKB-KW"/>
</dbReference>
<dbReference type="EMBL" id="JAKKPZ010000001">
    <property type="protein sequence ID" value="KAI1728014.1"/>
    <property type="molecule type" value="Genomic_DNA"/>
</dbReference>
<protein>
    <submittedName>
        <fullName evidence="11">Synaptobrevin domain-containing protein</fullName>
    </submittedName>
</protein>
<evidence type="ECO:0000256" key="4">
    <source>
        <dbReference type="ARBA" id="ARBA00022927"/>
    </source>
</evidence>
<evidence type="ECO:0000313" key="11">
    <source>
        <dbReference type="EMBL" id="KAI1728014.1"/>
    </source>
</evidence>
<dbReference type="GO" id="GO:0016192">
    <property type="term" value="P:vesicle-mediated transport"/>
    <property type="evidence" value="ECO:0007669"/>
    <property type="project" value="InterPro"/>
</dbReference>
<keyword evidence="2" id="KW-0813">Transport</keyword>
<feature type="transmembrane region" description="Helical" evidence="9">
    <location>
        <begin position="230"/>
        <end position="250"/>
    </location>
</feature>
<evidence type="ECO:0000256" key="1">
    <source>
        <dbReference type="ARBA" id="ARBA00008025"/>
    </source>
</evidence>
<evidence type="ECO:0000256" key="7">
    <source>
        <dbReference type="ARBA" id="ARBA00046280"/>
    </source>
</evidence>
<evidence type="ECO:0000313" key="12">
    <source>
        <dbReference type="Proteomes" id="UP001201812"/>
    </source>
</evidence>
<comment type="similarity">
    <text evidence="1">Belongs to the synaptobrevin family.</text>
</comment>
<comment type="subcellular location">
    <subcellularLocation>
        <location evidence="7">Endomembrane system</location>
        <topology evidence="7">Single-pass type IV membrane protein</topology>
    </subcellularLocation>
</comment>
<dbReference type="FunFam" id="1.20.5.110:FF:000004">
    <property type="entry name" value="Vesicle-associated membrane protein 7"/>
    <property type="match status" value="1"/>
</dbReference>
<keyword evidence="12" id="KW-1185">Reference proteome</keyword>
<feature type="domain" description="V-SNARE coiled-coil homology" evidence="10">
    <location>
        <begin position="166"/>
        <end position="226"/>
    </location>
</feature>
<sequence length="259" mass="29027">MELSKEIFLSAVCRYTIVPQSLTPLLFDSIEIATPANIKLPTLDEALDLILRGAEFSRSGLDSIKLENSMLYYSVVLGDTYDLVYLCLAGNALKSPQAQEFFNNVQVWLSNNSQFLGSLSPATLPSISAESNSMLKELMMEANRNNVFSTPSSAETGNSGQIPPSRVTQLQQEVSEVKTIMQDNVNRILERGDRLENIDQRTEALHASSQNFKTTARRVQRNMCWKNLKWTIILTVFLCLLVALIIFAILNQLGVFDRK</sequence>